<comment type="caution">
    <text evidence="2">The sequence shown here is derived from an EMBL/GenBank/DDBJ whole genome shotgun (WGS) entry which is preliminary data.</text>
</comment>
<dbReference type="EMBL" id="RQTK01000208">
    <property type="protein sequence ID" value="RUS84371.1"/>
    <property type="molecule type" value="Genomic_DNA"/>
</dbReference>
<feature type="region of interest" description="Disordered" evidence="1">
    <location>
        <begin position="294"/>
        <end position="332"/>
    </location>
</feature>
<dbReference type="Proteomes" id="UP000271974">
    <property type="component" value="Unassembled WGS sequence"/>
</dbReference>
<feature type="region of interest" description="Disordered" evidence="1">
    <location>
        <begin position="1"/>
        <end position="211"/>
    </location>
</feature>
<reference evidence="2 3" key="1">
    <citation type="submission" date="2019-01" db="EMBL/GenBank/DDBJ databases">
        <title>A draft genome assembly of the solar-powered sea slug Elysia chlorotica.</title>
        <authorList>
            <person name="Cai H."/>
            <person name="Li Q."/>
            <person name="Fang X."/>
            <person name="Li J."/>
            <person name="Curtis N.E."/>
            <person name="Altenburger A."/>
            <person name="Shibata T."/>
            <person name="Feng M."/>
            <person name="Maeda T."/>
            <person name="Schwartz J.A."/>
            <person name="Shigenobu S."/>
            <person name="Lundholm N."/>
            <person name="Nishiyama T."/>
            <person name="Yang H."/>
            <person name="Hasebe M."/>
            <person name="Li S."/>
            <person name="Pierce S.K."/>
            <person name="Wang J."/>
        </authorList>
    </citation>
    <scope>NUCLEOTIDE SEQUENCE [LARGE SCALE GENOMIC DNA]</scope>
    <source>
        <strain evidence="2">EC2010</strain>
        <tissue evidence="2">Whole organism of an adult</tissue>
    </source>
</reference>
<evidence type="ECO:0000256" key="1">
    <source>
        <dbReference type="SAM" id="MobiDB-lite"/>
    </source>
</evidence>
<protein>
    <submittedName>
        <fullName evidence="2">Uncharacterized protein</fullName>
    </submittedName>
</protein>
<name>A0A433TS63_ELYCH</name>
<evidence type="ECO:0000313" key="3">
    <source>
        <dbReference type="Proteomes" id="UP000271974"/>
    </source>
</evidence>
<feature type="compositionally biased region" description="Basic and acidic residues" evidence="1">
    <location>
        <begin position="199"/>
        <end position="209"/>
    </location>
</feature>
<sequence>MMESSGDAPGGATRLMMEESSTSSTDSSSQSYRDPPVLEPEPPIISPSGSRRSSLDSPDAFSVFFPPPSKLSSLSSESSCRVAAPPRRSRSVEDEHLSHGQRKVGMRQQLFPSLSSSAAHTVTTQSAKLCRNHGPDDALSKSDGYQYRRRKGCGQDVFDQPPLLRRDHYDSNAADESVALVGKHEPSPSDRNVPSSPHVEIKPRGDLHPSKRLTTAEAGEDALNHYHVGEDIYLKQKVSAADESVNNDEVDVSIRRQARGRGRKRSQPRLIFRMKKDPELKKLLRAESAHSPNLQFKWDDDDSDPDLGSSPAHRTVGDRVSPSQPERCVEDGGQTTLISAPSLAAANVNCASLHQPPSKKRVRKVRLKMIDTSLNFDLVSPPLSPHK</sequence>
<feature type="compositionally biased region" description="Polar residues" evidence="1">
    <location>
        <begin position="110"/>
        <end position="127"/>
    </location>
</feature>
<evidence type="ECO:0000313" key="2">
    <source>
        <dbReference type="EMBL" id="RUS84371.1"/>
    </source>
</evidence>
<gene>
    <name evidence="2" type="ORF">EGW08_007903</name>
</gene>
<dbReference type="AlphaFoldDB" id="A0A433TS63"/>
<keyword evidence="3" id="KW-1185">Reference proteome</keyword>
<organism evidence="2 3">
    <name type="scientific">Elysia chlorotica</name>
    <name type="common">Eastern emerald elysia</name>
    <name type="synonym">Sea slug</name>
    <dbReference type="NCBI Taxonomy" id="188477"/>
    <lineage>
        <taxon>Eukaryota</taxon>
        <taxon>Metazoa</taxon>
        <taxon>Spiralia</taxon>
        <taxon>Lophotrochozoa</taxon>
        <taxon>Mollusca</taxon>
        <taxon>Gastropoda</taxon>
        <taxon>Heterobranchia</taxon>
        <taxon>Euthyneura</taxon>
        <taxon>Panpulmonata</taxon>
        <taxon>Sacoglossa</taxon>
        <taxon>Placobranchoidea</taxon>
        <taxon>Plakobranchidae</taxon>
        <taxon>Elysia</taxon>
    </lineage>
</organism>
<accession>A0A433TS63</accession>
<feature type="compositionally biased region" description="Low complexity" evidence="1">
    <location>
        <begin position="20"/>
        <end position="35"/>
    </location>
</feature>
<proteinExistence type="predicted"/>
<feature type="compositionally biased region" description="Low complexity" evidence="1">
    <location>
        <begin position="46"/>
        <end position="79"/>
    </location>
</feature>